<keyword evidence="1" id="KW-0472">Membrane</keyword>
<dbReference type="AlphaFoldDB" id="A0A1G1XTF4"/>
<feature type="transmembrane region" description="Helical" evidence="1">
    <location>
        <begin position="222"/>
        <end position="255"/>
    </location>
</feature>
<evidence type="ECO:0000256" key="1">
    <source>
        <dbReference type="SAM" id="Phobius"/>
    </source>
</evidence>
<keyword evidence="1" id="KW-0812">Transmembrane</keyword>
<feature type="transmembrane region" description="Helical" evidence="1">
    <location>
        <begin position="20"/>
        <end position="41"/>
    </location>
</feature>
<evidence type="ECO:0000313" key="2">
    <source>
        <dbReference type="EMBL" id="OGY43343.1"/>
    </source>
</evidence>
<reference evidence="2 3" key="1">
    <citation type="journal article" date="2016" name="Nat. Commun.">
        <title>Thousands of microbial genomes shed light on interconnected biogeochemical processes in an aquifer system.</title>
        <authorList>
            <person name="Anantharaman K."/>
            <person name="Brown C.T."/>
            <person name="Hug L.A."/>
            <person name="Sharon I."/>
            <person name="Castelle C.J."/>
            <person name="Probst A.J."/>
            <person name="Thomas B.C."/>
            <person name="Singh A."/>
            <person name="Wilkins M.J."/>
            <person name="Karaoz U."/>
            <person name="Brodie E.L."/>
            <person name="Williams K.H."/>
            <person name="Hubbard S.S."/>
            <person name="Banfield J.F."/>
        </authorList>
    </citation>
    <scope>NUCLEOTIDE SEQUENCE [LARGE SCALE GENOMIC DNA]</scope>
</reference>
<dbReference type="Proteomes" id="UP000176241">
    <property type="component" value="Unassembled WGS sequence"/>
</dbReference>
<dbReference type="EMBL" id="MHIC01000049">
    <property type="protein sequence ID" value="OGY43343.1"/>
    <property type="molecule type" value="Genomic_DNA"/>
</dbReference>
<protein>
    <recommendedName>
        <fullName evidence="4">Glycerophosphoryl diester phosphodiesterase membrane domain-containing protein</fullName>
    </recommendedName>
</protein>
<keyword evidence="1" id="KW-1133">Transmembrane helix</keyword>
<feature type="transmembrane region" description="Helical" evidence="1">
    <location>
        <begin position="53"/>
        <end position="79"/>
    </location>
</feature>
<evidence type="ECO:0008006" key="4">
    <source>
        <dbReference type="Google" id="ProtNLM"/>
    </source>
</evidence>
<organism evidence="2 3">
    <name type="scientific">Candidatus Buchananbacteria bacterium RIFCSPHIGHO2_01_FULL_39_8</name>
    <dbReference type="NCBI Taxonomy" id="1797533"/>
    <lineage>
        <taxon>Bacteria</taxon>
        <taxon>Candidatus Buchananiibacteriota</taxon>
    </lineage>
</organism>
<gene>
    <name evidence="2" type="ORF">A2731_00575</name>
</gene>
<feature type="transmembrane region" description="Helical" evidence="1">
    <location>
        <begin position="261"/>
        <end position="294"/>
    </location>
</feature>
<accession>A0A1G1XTF4</accession>
<proteinExistence type="predicted"/>
<name>A0A1G1XTF4_9BACT</name>
<feature type="transmembrane region" description="Helical" evidence="1">
    <location>
        <begin position="139"/>
        <end position="166"/>
    </location>
</feature>
<feature type="transmembrane region" description="Helical" evidence="1">
    <location>
        <begin position="85"/>
        <end position="118"/>
    </location>
</feature>
<evidence type="ECO:0000313" key="3">
    <source>
        <dbReference type="Proteomes" id="UP000176241"/>
    </source>
</evidence>
<sequence>MPTYRQILSKAWQLTWQNPLLWLFGLFVAMLGSGGEIEILLSSITLGQEPGFLISFFLGLASGGLFSLAGVKGIFSALFTNPFTLFVILLLMMVMIGIAVLLIWLIIVSQSALINGVLAAGKNKPLKWSGNFYFGLAKFWPVLILNALAKFIFWVLFAGLSLLVSLKFYGSIFFFIIAYVIFVLLILVISFIIKYAICGVVLNNYRVGEAIDEAFKLFYKNWLLSLEVAVILFLVYVVASGLLALVLSIIFAYAVQLFHLVPLVLILVLVGIYILFILGQLLLAVFHWASWVLVFESLNNKKVVMLSRLISGFQRMFNR</sequence>
<comment type="caution">
    <text evidence="2">The sequence shown here is derived from an EMBL/GenBank/DDBJ whole genome shotgun (WGS) entry which is preliminary data.</text>
</comment>
<feature type="transmembrane region" description="Helical" evidence="1">
    <location>
        <begin position="172"/>
        <end position="202"/>
    </location>
</feature>